<evidence type="ECO:0000313" key="2">
    <source>
        <dbReference type="EMBL" id="WMW64555.1"/>
    </source>
</evidence>
<gene>
    <name evidence="2" type="ORF">KPS_002591</name>
</gene>
<name>A0ABY9QYE3_9BACT</name>
<dbReference type="Proteomes" id="UP001180616">
    <property type="component" value="Chromosome"/>
</dbReference>
<dbReference type="RefSeq" id="WP_309540636.1">
    <property type="nucleotide sequence ID" value="NZ_CP133659.1"/>
</dbReference>
<feature type="region of interest" description="Disordered" evidence="1">
    <location>
        <begin position="157"/>
        <end position="196"/>
    </location>
</feature>
<dbReference type="EMBL" id="CP133659">
    <property type="protein sequence ID" value="WMW64555.1"/>
    <property type="molecule type" value="Genomic_DNA"/>
</dbReference>
<proteinExistence type="predicted"/>
<evidence type="ECO:0000313" key="3">
    <source>
        <dbReference type="Proteomes" id="UP001180616"/>
    </source>
</evidence>
<evidence type="ECO:0000256" key="1">
    <source>
        <dbReference type="SAM" id="MobiDB-lite"/>
    </source>
</evidence>
<dbReference type="SUPFAM" id="SSF53756">
    <property type="entry name" value="UDP-Glycosyltransferase/glycogen phosphorylase"/>
    <property type="match status" value="1"/>
</dbReference>
<sequence length="396" mass="41823">MRTFLFVPPLPRMTGGLAVLYRMAAHLHAAGYPVFLVPREGGAPGLDPDNPPAPVMAWDEAAGVVAPRDVWLVPEGWVNALAPGLRAGARCVVYVQNWAYLLSSLPPGVAWPQLDVSFLAVSDPVAWYTREVTGREAPVLRPGIDLELFHPAWVKRTERTDGADGPGGSSGPDKPTGDDAPADGDAGAAIPDGPARGPVRIAWMPRKNRALAQQVRELLTARLALAASRGERPVEVEWREIHGRSHAEVADLLRTSHVFLATGFPEGCPLPPLEALASGCLLVGFAGFGGWDYMRQALPGGVTPWWTGGGPETDAASGGMELPPNGYFAADADVVAAGLAPERAVRLAATGGPELAALRRAGLATAWACSLERQREAVLALWERVAKGALFPPARG</sequence>
<feature type="compositionally biased region" description="Low complexity" evidence="1">
    <location>
        <begin position="183"/>
        <end position="196"/>
    </location>
</feature>
<organism evidence="2 3">
    <name type="scientific">Nitratidesulfovibrio liaohensis</name>
    <dbReference type="NCBI Taxonomy" id="2604158"/>
    <lineage>
        <taxon>Bacteria</taxon>
        <taxon>Pseudomonadati</taxon>
        <taxon>Thermodesulfobacteriota</taxon>
        <taxon>Desulfovibrionia</taxon>
        <taxon>Desulfovibrionales</taxon>
        <taxon>Desulfovibrionaceae</taxon>
        <taxon>Nitratidesulfovibrio</taxon>
    </lineage>
</organism>
<accession>A0ABY9QYE3</accession>
<dbReference type="Gene3D" id="3.40.50.2000">
    <property type="entry name" value="Glycogen Phosphorylase B"/>
    <property type="match status" value="1"/>
</dbReference>
<protein>
    <submittedName>
        <fullName evidence="2">Glycosyltransferase family 1 protein</fullName>
    </submittedName>
</protein>
<keyword evidence="3" id="KW-1185">Reference proteome</keyword>
<reference evidence="2" key="1">
    <citation type="submission" date="2023-09" db="EMBL/GenBank/DDBJ databases">
        <authorList>
            <consortium name="CW5 consortium"/>
            <person name="Lu C.-W."/>
        </authorList>
    </citation>
    <scope>NUCLEOTIDE SEQUENCE</scope>
    <source>
        <strain evidence="2">KPS</strain>
    </source>
</reference>